<sequence>MKWSGNITLKMDGKEDTYSPGSIEVDRYGDEAIALNTTSGDERAKAVIRFSVRECKALIAELIDSLK</sequence>
<name>X1IEF9_9ZZZZ</name>
<protein>
    <submittedName>
        <fullName evidence="1">Uncharacterized protein</fullName>
    </submittedName>
</protein>
<dbReference type="EMBL" id="BARU01040665">
    <property type="protein sequence ID" value="GAH80082.1"/>
    <property type="molecule type" value="Genomic_DNA"/>
</dbReference>
<organism evidence="1">
    <name type="scientific">marine sediment metagenome</name>
    <dbReference type="NCBI Taxonomy" id="412755"/>
    <lineage>
        <taxon>unclassified sequences</taxon>
        <taxon>metagenomes</taxon>
        <taxon>ecological metagenomes</taxon>
    </lineage>
</organism>
<gene>
    <name evidence="1" type="ORF">S03H2_62835</name>
</gene>
<reference evidence="1" key="1">
    <citation type="journal article" date="2014" name="Front. Microbiol.">
        <title>High frequency of phylogenetically diverse reductive dehalogenase-homologous genes in deep subseafloor sedimentary metagenomes.</title>
        <authorList>
            <person name="Kawai M."/>
            <person name="Futagami T."/>
            <person name="Toyoda A."/>
            <person name="Takaki Y."/>
            <person name="Nishi S."/>
            <person name="Hori S."/>
            <person name="Arai W."/>
            <person name="Tsubouchi T."/>
            <person name="Morono Y."/>
            <person name="Uchiyama I."/>
            <person name="Ito T."/>
            <person name="Fujiyama A."/>
            <person name="Inagaki F."/>
            <person name="Takami H."/>
        </authorList>
    </citation>
    <scope>NUCLEOTIDE SEQUENCE</scope>
    <source>
        <strain evidence="1">Expedition CK06-06</strain>
    </source>
</reference>
<comment type="caution">
    <text evidence="1">The sequence shown here is derived from an EMBL/GenBank/DDBJ whole genome shotgun (WGS) entry which is preliminary data.</text>
</comment>
<proteinExistence type="predicted"/>
<evidence type="ECO:0000313" key="1">
    <source>
        <dbReference type="EMBL" id="GAH80082.1"/>
    </source>
</evidence>
<accession>X1IEF9</accession>
<dbReference type="AlphaFoldDB" id="X1IEF9"/>